<keyword evidence="3" id="KW-0134">Cell wall</keyword>
<dbReference type="InterPro" id="IPR012334">
    <property type="entry name" value="Pectin_lyas_fold"/>
</dbReference>
<organism evidence="10 11">
    <name type="scientific">Carnegiea gigantea</name>
    <dbReference type="NCBI Taxonomy" id="171969"/>
    <lineage>
        <taxon>Eukaryota</taxon>
        <taxon>Viridiplantae</taxon>
        <taxon>Streptophyta</taxon>
        <taxon>Embryophyta</taxon>
        <taxon>Tracheophyta</taxon>
        <taxon>Spermatophyta</taxon>
        <taxon>Magnoliopsida</taxon>
        <taxon>eudicotyledons</taxon>
        <taxon>Gunneridae</taxon>
        <taxon>Pentapetalae</taxon>
        <taxon>Caryophyllales</taxon>
        <taxon>Cactineae</taxon>
        <taxon>Cactaceae</taxon>
        <taxon>Cactoideae</taxon>
        <taxon>Echinocereeae</taxon>
        <taxon>Carnegiea</taxon>
    </lineage>
</organism>
<dbReference type="SUPFAM" id="SSF51126">
    <property type="entry name" value="Pectin lyase-like"/>
    <property type="match status" value="1"/>
</dbReference>
<dbReference type="Gene3D" id="2.160.20.10">
    <property type="entry name" value="Single-stranded right-handed beta-helix, Pectin lyase-like"/>
    <property type="match status" value="1"/>
</dbReference>
<dbReference type="PANTHER" id="PTHR31375">
    <property type="match status" value="1"/>
</dbReference>
<protein>
    <recommendedName>
        <fullName evidence="12">Polygalacturonase</fullName>
    </recommendedName>
</protein>
<dbReference type="InterPro" id="IPR011050">
    <property type="entry name" value="Pectin_lyase_fold/virulence"/>
</dbReference>
<evidence type="ECO:0000256" key="7">
    <source>
        <dbReference type="ARBA" id="ARBA00023316"/>
    </source>
</evidence>
<dbReference type="InterPro" id="IPR000743">
    <property type="entry name" value="Glyco_hydro_28"/>
</dbReference>
<keyword evidence="11" id="KW-1185">Reference proteome</keyword>
<evidence type="ECO:0000256" key="8">
    <source>
        <dbReference type="PROSITE-ProRule" id="PRU10052"/>
    </source>
</evidence>
<gene>
    <name evidence="10" type="ORF">Cgig2_027564</name>
</gene>
<dbReference type="GO" id="GO:0071555">
    <property type="term" value="P:cell wall organization"/>
    <property type="evidence" value="ECO:0007669"/>
    <property type="project" value="UniProtKB-KW"/>
</dbReference>
<proteinExistence type="inferred from homology"/>
<dbReference type="GO" id="GO:0004650">
    <property type="term" value="F:polygalacturonase activity"/>
    <property type="evidence" value="ECO:0007669"/>
    <property type="project" value="InterPro"/>
</dbReference>
<sequence length="447" mass="48245">MSSLYDYNFPLIVAAYVIMSFLATSNGTRVWSTTDDSSFNVLDYGAIGDGKKDDTEAFSKAWAKVCGATGYKPSLLVPGDKTFLLKPISFKGPCKSKSIHFQINGSLVAPNSLDAWGSACQSAWISFERVDNLVLYGQGKIDGRGSIWWGKVLTTAHHLHATNINESVPDGCKSRPVALSLHRCNGLRLMGLKHKDSPNAHIRISDCDNSIISNLHINAPEDSPNTDGIDISSSTHLQIHNSIIATGDDCIAIGSPASWINITRITCGPGHGISVGSLGRSGDKAQVEEIHVRNCTFKNSKNGARIKTWQVEFITPFETPLQTNEEKDTSLGGSGYARKITFDDIPLVDVENPIIIYQYYCDRRKGGRECEVQPNAVAISDVTYNGFQGTSATLAAITLNCSQAQPCANVVLQNIKITSSGGNPLKSVCENVKGSQKSVAPSVPCFQ</sequence>
<evidence type="ECO:0008006" key="12">
    <source>
        <dbReference type="Google" id="ProtNLM"/>
    </source>
</evidence>
<comment type="similarity">
    <text evidence="2 9">Belongs to the glycosyl hydrolase 28 family.</text>
</comment>
<keyword evidence="4" id="KW-0964">Secreted</keyword>
<evidence type="ECO:0000256" key="9">
    <source>
        <dbReference type="RuleBase" id="RU361169"/>
    </source>
</evidence>
<dbReference type="Pfam" id="PF00295">
    <property type="entry name" value="Glyco_hydro_28"/>
    <property type="match status" value="2"/>
</dbReference>
<reference evidence="10" key="1">
    <citation type="submission" date="2022-04" db="EMBL/GenBank/DDBJ databases">
        <title>Carnegiea gigantea Genome sequencing and assembly v2.</title>
        <authorList>
            <person name="Copetti D."/>
            <person name="Sanderson M.J."/>
            <person name="Burquez A."/>
            <person name="Wojciechowski M.F."/>
        </authorList>
    </citation>
    <scope>NUCLEOTIDE SEQUENCE</scope>
    <source>
        <strain evidence="10">SGP5-SGP5p</strain>
        <tissue evidence="10">Aerial part</tissue>
    </source>
</reference>
<feature type="active site" evidence="8">
    <location>
        <position position="271"/>
    </location>
</feature>
<dbReference type="GO" id="GO:0005975">
    <property type="term" value="P:carbohydrate metabolic process"/>
    <property type="evidence" value="ECO:0007669"/>
    <property type="project" value="InterPro"/>
</dbReference>
<evidence type="ECO:0000256" key="1">
    <source>
        <dbReference type="ARBA" id="ARBA00004191"/>
    </source>
</evidence>
<evidence type="ECO:0000256" key="2">
    <source>
        <dbReference type="ARBA" id="ARBA00008834"/>
    </source>
</evidence>
<keyword evidence="5 9" id="KW-0378">Hydrolase</keyword>
<name>A0A9Q1Q7Z6_9CARY</name>
<evidence type="ECO:0000256" key="3">
    <source>
        <dbReference type="ARBA" id="ARBA00022512"/>
    </source>
</evidence>
<dbReference type="EMBL" id="JAKOGI010000660">
    <property type="protein sequence ID" value="KAJ8431819.1"/>
    <property type="molecule type" value="Genomic_DNA"/>
</dbReference>
<comment type="caution">
    <text evidence="10">The sequence shown here is derived from an EMBL/GenBank/DDBJ whole genome shotgun (WGS) entry which is preliminary data.</text>
</comment>
<dbReference type="SMART" id="SM00710">
    <property type="entry name" value="PbH1"/>
    <property type="match status" value="4"/>
</dbReference>
<evidence type="ECO:0000256" key="6">
    <source>
        <dbReference type="ARBA" id="ARBA00023295"/>
    </source>
</evidence>
<dbReference type="Proteomes" id="UP001153076">
    <property type="component" value="Unassembled WGS sequence"/>
</dbReference>
<dbReference type="PROSITE" id="PS00502">
    <property type="entry name" value="POLYGALACTURONASE"/>
    <property type="match status" value="1"/>
</dbReference>
<evidence type="ECO:0000256" key="5">
    <source>
        <dbReference type="ARBA" id="ARBA00022801"/>
    </source>
</evidence>
<dbReference type="OrthoDB" id="187139at2759"/>
<dbReference type="InterPro" id="IPR006626">
    <property type="entry name" value="PbH1"/>
</dbReference>
<evidence type="ECO:0000313" key="11">
    <source>
        <dbReference type="Proteomes" id="UP001153076"/>
    </source>
</evidence>
<keyword evidence="7" id="KW-0961">Cell wall biogenesis/degradation</keyword>
<keyword evidence="6 9" id="KW-0326">Glycosidase</keyword>
<accession>A0A9Q1Q7Z6</accession>
<dbReference type="AlphaFoldDB" id="A0A9Q1Q7Z6"/>
<comment type="subcellular location">
    <subcellularLocation>
        <location evidence="1">Secreted</location>
        <location evidence="1">Cell wall</location>
    </subcellularLocation>
</comment>
<evidence type="ECO:0000313" key="10">
    <source>
        <dbReference type="EMBL" id="KAJ8431819.1"/>
    </source>
</evidence>
<evidence type="ECO:0000256" key="4">
    <source>
        <dbReference type="ARBA" id="ARBA00022525"/>
    </source>
</evidence>